<comment type="caution">
    <text evidence="4">The sequence shown here is derived from an EMBL/GenBank/DDBJ whole genome shotgun (WGS) entry which is preliminary data.</text>
</comment>
<dbReference type="Gene3D" id="2.120.10.80">
    <property type="entry name" value="Kelch-type beta propeller"/>
    <property type="match status" value="2"/>
</dbReference>
<keyword evidence="3" id="KW-0812">Transmembrane</keyword>
<name>A0A8H4AZA8_GIGMA</name>
<sequence>MNLFQKVIYFFLTLNLIIFHVICQGIPSPRYEQASSLVGTRLYFFGGVINTTTINEVWYLDLSNFISTSTLQWKSDVSMTVGYNLGASCVNPIDNSTVYLVGGRSFNTNNYLNTSSIYVFNSKNSQWSTLNITGFNNSFIARNELPVIINNNGKIFLFGGRKLEINVAPLFNDINILDTTTMIWSTPVISQNVPTPRGDHAAVLLPTGIIIYIGGYNLVSSINSAISLNEIQLFDTNSLSWTTRSAGGNSIDGRLGHSVILIQNGNIILYGGSIGSNLGSQALPDLAVLDTNIWEWSIPSISQLNAPPPLTFHSAVLYKFYMIISFGRITTATNLTLNGNIYIFDTINYVWVTNLNSIIPSTTSTVTTATSKVSTKTSHTTQTTVNSNSSSNNVNYGLIIGISVAAGAVGIAILSFCGMKIYKNRLQRKTVATPGH</sequence>
<organism evidence="4 5">
    <name type="scientific">Gigaspora margarita</name>
    <dbReference type="NCBI Taxonomy" id="4874"/>
    <lineage>
        <taxon>Eukaryota</taxon>
        <taxon>Fungi</taxon>
        <taxon>Fungi incertae sedis</taxon>
        <taxon>Mucoromycota</taxon>
        <taxon>Glomeromycotina</taxon>
        <taxon>Glomeromycetes</taxon>
        <taxon>Diversisporales</taxon>
        <taxon>Gigasporaceae</taxon>
        <taxon>Gigaspora</taxon>
    </lineage>
</organism>
<keyword evidence="1" id="KW-0880">Kelch repeat</keyword>
<evidence type="ECO:0000256" key="2">
    <source>
        <dbReference type="ARBA" id="ARBA00022737"/>
    </source>
</evidence>
<dbReference type="EMBL" id="WTPW01000112">
    <property type="protein sequence ID" value="KAF0546338.1"/>
    <property type="molecule type" value="Genomic_DNA"/>
</dbReference>
<evidence type="ECO:0000313" key="5">
    <source>
        <dbReference type="Proteomes" id="UP000439903"/>
    </source>
</evidence>
<protein>
    <submittedName>
        <fullName evidence="4">Kelch repeat protein</fullName>
    </submittedName>
</protein>
<dbReference type="SUPFAM" id="SSF50965">
    <property type="entry name" value="Galactose oxidase, central domain"/>
    <property type="match status" value="1"/>
</dbReference>
<dbReference type="InterPro" id="IPR015915">
    <property type="entry name" value="Kelch-typ_b-propeller"/>
</dbReference>
<keyword evidence="3" id="KW-1133">Transmembrane helix</keyword>
<feature type="transmembrane region" description="Helical" evidence="3">
    <location>
        <begin position="396"/>
        <end position="419"/>
    </location>
</feature>
<keyword evidence="2" id="KW-0677">Repeat</keyword>
<dbReference type="Proteomes" id="UP000439903">
    <property type="component" value="Unassembled WGS sequence"/>
</dbReference>
<gene>
    <name evidence="4" type="ORF">F8M41_001441</name>
</gene>
<dbReference type="AlphaFoldDB" id="A0A8H4AZA8"/>
<dbReference type="Pfam" id="PF24681">
    <property type="entry name" value="Kelch_KLHDC2_KLHL20_DRC7"/>
    <property type="match status" value="1"/>
</dbReference>
<evidence type="ECO:0000256" key="3">
    <source>
        <dbReference type="SAM" id="Phobius"/>
    </source>
</evidence>
<keyword evidence="3" id="KW-0472">Membrane</keyword>
<accession>A0A8H4AZA8</accession>
<dbReference type="PANTHER" id="PTHR46093">
    <property type="entry name" value="ACYL-COA-BINDING DOMAIN-CONTAINING PROTEIN 5"/>
    <property type="match status" value="1"/>
</dbReference>
<dbReference type="SUPFAM" id="SSF117281">
    <property type="entry name" value="Kelch motif"/>
    <property type="match status" value="1"/>
</dbReference>
<dbReference type="OrthoDB" id="2307419at2759"/>
<dbReference type="InterPro" id="IPR011043">
    <property type="entry name" value="Gal_Oxase/kelch_b-propeller"/>
</dbReference>
<dbReference type="PANTHER" id="PTHR46093:SF18">
    <property type="entry name" value="FIBRONECTIN TYPE-III DOMAIN-CONTAINING PROTEIN"/>
    <property type="match status" value="1"/>
</dbReference>
<evidence type="ECO:0000313" key="4">
    <source>
        <dbReference type="EMBL" id="KAF0546338.1"/>
    </source>
</evidence>
<proteinExistence type="predicted"/>
<reference evidence="4 5" key="1">
    <citation type="journal article" date="2019" name="Environ. Microbiol.">
        <title>At the nexus of three kingdoms: the genome of the mycorrhizal fungus Gigaspora margarita provides insights into plant, endobacterial and fungal interactions.</title>
        <authorList>
            <person name="Venice F."/>
            <person name="Ghignone S."/>
            <person name="Salvioli di Fossalunga A."/>
            <person name="Amselem J."/>
            <person name="Novero M."/>
            <person name="Xianan X."/>
            <person name="Sedzielewska Toro K."/>
            <person name="Morin E."/>
            <person name="Lipzen A."/>
            <person name="Grigoriev I.V."/>
            <person name="Henrissat B."/>
            <person name="Martin F.M."/>
            <person name="Bonfante P."/>
        </authorList>
    </citation>
    <scope>NUCLEOTIDE SEQUENCE [LARGE SCALE GENOMIC DNA]</scope>
    <source>
        <strain evidence="4 5">BEG34</strain>
    </source>
</reference>
<feature type="transmembrane region" description="Helical" evidence="3">
    <location>
        <begin position="7"/>
        <end position="27"/>
    </location>
</feature>
<keyword evidence="5" id="KW-1185">Reference proteome</keyword>
<evidence type="ECO:0000256" key="1">
    <source>
        <dbReference type="ARBA" id="ARBA00022441"/>
    </source>
</evidence>